<feature type="transmembrane region" description="Helical" evidence="7">
    <location>
        <begin position="218"/>
        <end position="239"/>
    </location>
</feature>
<reference evidence="8" key="1">
    <citation type="journal article" date="2021" name="PeerJ">
        <title>Extensive microbial diversity within the chicken gut microbiome revealed by metagenomics and culture.</title>
        <authorList>
            <person name="Gilroy R."/>
            <person name="Ravi A."/>
            <person name="Getino M."/>
            <person name="Pursley I."/>
            <person name="Horton D.L."/>
            <person name="Alikhan N.F."/>
            <person name="Baker D."/>
            <person name="Gharbi K."/>
            <person name="Hall N."/>
            <person name="Watson M."/>
            <person name="Adriaenssens E.M."/>
            <person name="Foster-Nyarko E."/>
            <person name="Jarju S."/>
            <person name="Secka A."/>
            <person name="Antonio M."/>
            <person name="Oren A."/>
            <person name="Chaudhuri R.R."/>
            <person name="La Ragione R."/>
            <person name="Hildebrand F."/>
            <person name="Pallen M.J."/>
        </authorList>
    </citation>
    <scope>NUCLEOTIDE SEQUENCE</scope>
    <source>
        <strain evidence="8">CHK193-4272</strain>
    </source>
</reference>
<gene>
    <name evidence="8" type="ORF">H9746_01415</name>
</gene>
<dbReference type="PANTHER" id="PTHR30065:SF1">
    <property type="entry name" value="SURFACE PRESENTATION OF ANTIGENS PROTEIN SPAR"/>
    <property type="match status" value="1"/>
</dbReference>
<comment type="subcellular location">
    <subcellularLocation>
        <location evidence="1">Cell membrane</location>
        <topology evidence="1">Multi-pass membrane protein</topology>
    </subcellularLocation>
</comment>
<feature type="transmembrane region" description="Helical" evidence="7">
    <location>
        <begin position="71"/>
        <end position="92"/>
    </location>
</feature>
<evidence type="ECO:0000256" key="7">
    <source>
        <dbReference type="SAM" id="Phobius"/>
    </source>
</evidence>
<keyword evidence="4 7" id="KW-0812">Transmembrane</keyword>
<feature type="transmembrane region" description="Helical" evidence="7">
    <location>
        <begin position="6"/>
        <end position="27"/>
    </location>
</feature>
<dbReference type="Pfam" id="PF01311">
    <property type="entry name" value="Bac_export_1"/>
    <property type="match status" value="1"/>
</dbReference>
<keyword evidence="8" id="KW-0969">Cilium</keyword>
<dbReference type="PRINTS" id="PR00953">
    <property type="entry name" value="TYPE3IMRPROT"/>
</dbReference>
<name>A0A9D1TH25_9FIRM</name>
<reference evidence="8" key="2">
    <citation type="submission" date="2021-04" db="EMBL/GenBank/DDBJ databases">
        <authorList>
            <person name="Gilroy R."/>
        </authorList>
    </citation>
    <scope>NUCLEOTIDE SEQUENCE</scope>
    <source>
        <strain evidence="8">CHK193-4272</strain>
    </source>
</reference>
<dbReference type="GO" id="GO:0006605">
    <property type="term" value="P:protein targeting"/>
    <property type="evidence" value="ECO:0007669"/>
    <property type="project" value="InterPro"/>
</dbReference>
<dbReference type="GO" id="GO:0005886">
    <property type="term" value="C:plasma membrane"/>
    <property type="evidence" value="ECO:0007669"/>
    <property type="project" value="UniProtKB-SubCell"/>
</dbReference>
<feature type="transmembrane region" description="Helical" evidence="7">
    <location>
        <begin position="140"/>
        <end position="160"/>
    </location>
</feature>
<evidence type="ECO:0000256" key="6">
    <source>
        <dbReference type="ARBA" id="ARBA00023136"/>
    </source>
</evidence>
<feature type="transmembrane region" description="Helical" evidence="7">
    <location>
        <begin position="34"/>
        <end position="51"/>
    </location>
</feature>
<evidence type="ECO:0000256" key="1">
    <source>
        <dbReference type="ARBA" id="ARBA00004651"/>
    </source>
</evidence>
<dbReference type="InterPro" id="IPR002010">
    <property type="entry name" value="T3SS_IM_R"/>
</dbReference>
<keyword evidence="5 7" id="KW-1133">Transmembrane helix</keyword>
<evidence type="ECO:0000256" key="2">
    <source>
        <dbReference type="ARBA" id="ARBA00009772"/>
    </source>
</evidence>
<keyword evidence="3" id="KW-1003">Cell membrane</keyword>
<evidence type="ECO:0000256" key="5">
    <source>
        <dbReference type="ARBA" id="ARBA00022989"/>
    </source>
</evidence>
<evidence type="ECO:0000313" key="9">
    <source>
        <dbReference type="Proteomes" id="UP000886808"/>
    </source>
</evidence>
<accession>A0A9D1TH25</accession>
<evidence type="ECO:0000313" key="8">
    <source>
        <dbReference type="EMBL" id="HIV61499.1"/>
    </source>
</evidence>
<keyword evidence="6 7" id="KW-0472">Membrane</keyword>
<keyword evidence="8" id="KW-0966">Cell projection</keyword>
<dbReference type="AlphaFoldDB" id="A0A9D1TH25"/>
<protein>
    <submittedName>
        <fullName evidence="8">Flagellar biosynthetic protein FliR</fullName>
    </submittedName>
</protein>
<dbReference type="PANTHER" id="PTHR30065">
    <property type="entry name" value="FLAGELLAR BIOSYNTHETIC PROTEIN FLIR"/>
    <property type="match status" value="1"/>
</dbReference>
<evidence type="ECO:0000256" key="4">
    <source>
        <dbReference type="ARBA" id="ARBA00022692"/>
    </source>
</evidence>
<comment type="caution">
    <text evidence="8">The sequence shown here is derived from an EMBL/GenBank/DDBJ whole genome shotgun (WGS) entry which is preliminary data.</text>
</comment>
<dbReference type="EMBL" id="DXIE01000010">
    <property type="protein sequence ID" value="HIV61499.1"/>
    <property type="molecule type" value="Genomic_DNA"/>
</dbReference>
<organism evidence="8 9">
    <name type="scientific">Candidatus Butyricicoccus avistercoris</name>
    <dbReference type="NCBI Taxonomy" id="2838518"/>
    <lineage>
        <taxon>Bacteria</taxon>
        <taxon>Bacillati</taxon>
        <taxon>Bacillota</taxon>
        <taxon>Clostridia</taxon>
        <taxon>Eubacteriales</taxon>
        <taxon>Butyricicoccaceae</taxon>
        <taxon>Butyricicoccus</taxon>
    </lineage>
</organism>
<comment type="similarity">
    <text evidence="2">Belongs to the FliR/MopE/SpaR family.</text>
</comment>
<feature type="transmembrane region" description="Helical" evidence="7">
    <location>
        <begin position="113"/>
        <end position="134"/>
    </location>
</feature>
<keyword evidence="8" id="KW-0282">Flagellum</keyword>
<dbReference type="Proteomes" id="UP000886808">
    <property type="component" value="Unassembled WGS sequence"/>
</dbReference>
<sequence>MYDEAQLVLFLSILMRITGFVSFNPIFGRKGVPNLVKAGFIFVLTLSVYFYSPSAATAVPLTALEFGVKMILEFGIGYVISFIIQCFFYVLLQAGSQIDNQMGLSMSENYDPSMGTNITMTSTFFNIMFMLLFFSANGHITLLKILVSSGQIVPFGSVIITEQVATYALDTFVLCTILSLKLAMPILAASLIGQLGMGILMKVIPQINVFAINLELKIILGLFLIMLLITPMGEFMLLIEKQMLIAIQDVIKVIAA</sequence>
<evidence type="ECO:0000256" key="3">
    <source>
        <dbReference type="ARBA" id="ARBA00022475"/>
    </source>
</evidence>
<proteinExistence type="inferred from homology"/>